<dbReference type="AlphaFoldDB" id="A0A6J4NVD8"/>
<reference evidence="2" key="1">
    <citation type="submission" date="2020-02" db="EMBL/GenBank/DDBJ databases">
        <authorList>
            <person name="Meier V. D."/>
        </authorList>
    </citation>
    <scope>NUCLEOTIDE SEQUENCE</scope>
    <source>
        <strain evidence="2">AVDCRST_MAG22</strain>
    </source>
</reference>
<organism evidence="2">
    <name type="scientific">uncultured Rubrobacteraceae bacterium</name>
    <dbReference type="NCBI Taxonomy" id="349277"/>
    <lineage>
        <taxon>Bacteria</taxon>
        <taxon>Bacillati</taxon>
        <taxon>Actinomycetota</taxon>
        <taxon>Rubrobacteria</taxon>
        <taxon>Rubrobacterales</taxon>
        <taxon>Rubrobacteraceae</taxon>
        <taxon>environmental samples</taxon>
    </lineage>
</organism>
<feature type="region of interest" description="Disordered" evidence="1">
    <location>
        <begin position="1"/>
        <end position="88"/>
    </location>
</feature>
<protein>
    <submittedName>
        <fullName evidence="2">PTPS-like type 4</fullName>
    </submittedName>
</protein>
<sequence>VRGIRGGRVRGGPSPGGRTLRSGGPDPRPHLQAGGDRARRGARRRRDPAGYRTPARDGGRGGRLPELPRPRRGSWSGGQEHHGRGRGGVLLGWDLTFPARPRPRLAHGARLGVAAGLRRPREGSRL</sequence>
<accession>A0A6J4NVD8</accession>
<name>A0A6J4NVD8_9ACTN</name>
<dbReference type="EMBL" id="CADCUV010000046">
    <property type="protein sequence ID" value="CAA9398607.1"/>
    <property type="molecule type" value="Genomic_DNA"/>
</dbReference>
<proteinExistence type="predicted"/>
<feature type="non-terminal residue" evidence="2">
    <location>
        <position position="1"/>
    </location>
</feature>
<feature type="non-terminal residue" evidence="2">
    <location>
        <position position="126"/>
    </location>
</feature>
<evidence type="ECO:0000313" key="2">
    <source>
        <dbReference type="EMBL" id="CAA9398607.1"/>
    </source>
</evidence>
<evidence type="ECO:0000256" key="1">
    <source>
        <dbReference type="SAM" id="MobiDB-lite"/>
    </source>
</evidence>
<gene>
    <name evidence="2" type="ORF">AVDCRST_MAG22-1267</name>
</gene>